<gene>
    <name evidence="1" type="ORF">TsocGM_23630</name>
</gene>
<comment type="caution">
    <text evidence="1">The sequence shown here is derived from an EMBL/GenBank/DDBJ whole genome shotgun (WGS) entry which is preliminary data.</text>
</comment>
<reference evidence="1 2" key="2">
    <citation type="submission" date="2019-01" db="EMBL/GenBank/DDBJ databases">
        <title>Tautonia sociabilis, a novel thermotolerant planctomycete of Isosphaeraceae family, isolated from a 4000 m deep subterranean habitat.</title>
        <authorList>
            <person name="Kovaleva O.L."/>
            <person name="Elcheninov A.G."/>
            <person name="Van Heerden E."/>
            <person name="Toshchakov S.V."/>
            <person name="Novikov A."/>
            <person name="Bonch-Osmolovskaya E.A."/>
            <person name="Kublanov I.V."/>
        </authorList>
    </citation>
    <scope>NUCLEOTIDE SEQUENCE [LARGE SCALE GENOMIC DNA]</scope>
    <source>
        <strain evidence="1 2">GM2012</strain>
    </source>
</reference>
<dbReference type="Proteomes" id="UP000280296">
    <property type="component" value="Unassembled WGS sequence"/>
</dbReference>
<dbReference type="EMBL" id="RYZH01000072">
    <property type="protein sequence ID" value="RUL82349.1"/>
    <property type="molecule type" value="Genomic_DNA"/>
</dbReference>
<evidence type="ECO:0008006" key="3">
    <source>
        <dbReference type="Google" id="ProtNLM"/>
    </source>
</evidence>
<dbReference type="SUPFAM" id="SSF53474">
    <property type="entry name" value="alpha/beta-Hydrolases"/>
    <property type="match status" value="1"/>
</dbReference>
<organism evidence="1 2">
    <name type="scientific">Tautonia sociabilis</name>
    <dbReference type="NCBI Taxonomy" id="2080755"/>
    <lineage>
        <taxon>Bacteria</taxon>
        <taxon>Pseudomonadati</taxon>
        <taxon>Planctomycetota</taxon>
        <taxon>Planctomycetia</taxon>
        <taxon>Isosphaerales</taxon>
        <taxon>Isosphaeraceae</taxon>
        <taxon>Tautonia</taxon>
    </lineage>
</organism>
<sequence>MRLDRWIARRASRPRSGRWRPRRWRRAPLDLLEARTLRASGAAPVAVALDAASTADSHAVSVSFQVVGLADGDRAEFDVHLYRSADDRFDPDLDRLVGTTRVVVQGDGRPAVLGSTTVVAPDGLKPTPNRPFVLAVADPDNALGEPEESRADNVAGFRKHIIGVVTHGGLQGSSFPPEWAAILSDSLRDLGYDAVITYTWAGESSTPGAAPKQGARLANILLHTAQLFPWDEPVDLHLIGHSQGNVVNSAALLALERLSTPQLAAGYTRATLLDPHAAKNGAPGQASFTADLEGWLARQAASAYQWLADDPFVTIPLFVDEAEVYYQHTPAELDGLPWSHNLWGQAPVVGRARYSDLTGPGMTHTGPTGVQTWYFKNVVPTLADGGTFVNPTAMTGRLVVSPGDRTTGDLTRTALASASYTGTAAPGGRVRLLSQTVPGGPFLLLDEATVSPDGSWTLTTPKLPRGHYRMLVRGIVPAGDGPWTDFYPLLPLGRLAVRPGLDRPPPPP</sequence>
<feature type="non-terminal residue" evidence="1">
    <location>
        <position position="508"/>
    </location>
</feature>
<dbReference type="OrthoDB" id="252891at2"/>
<evidence type="ECO:0000313" key="2">
    <source>
        <dbReference type="Proteomes" id="UP000280296"/>
    </source>
</evidence>
<dbReference type="RefSeq" id="WP_126727925.1">
    <property type="nucleotide sequence ID" value="NZ_RYZH01000072.1"/>
</dbReference>
<proteinExistence type="predicted"/>
<keyword evidence="2" id="KW-1185">Reference proteome</keyword>
<accession>A0A432MD18</accession>
<dbReference type="AlphaFoldDB" id="A0A432MD18"/>
<evidence type="ECO:0000313" key="1">
    <source>
        <dbReference type="EMBL" id="RUL82349.1"/>
    </source>
</evidence>
<reference evidence="1 2" key="1">
    <citation type="submission" date="2018-12" db="EMBL/GenBank/DDBJ databases">
        <authorList>
            <person name="Toschakov S.V."/>
        </authorList>
    </citation>
    <scope>NUCLEOTIDE SEQUENCE [LARGE SCALE GENOMIC DNA]</scope>
    <source>
        <strain evidence="1 2">GM2012</strain>
    </source>
</reference>
<protein>
    <recommendedName>
        <fullName evidence="3">Alpha/beta hydrolase</fullName>
    </recommendedName>
</protein>
<dbReference type="InterPro" id="IPR029058">
    <property type="entry name" value="AB_hydrolase_fold"/>
</dbReference>
<name>A0A432MD18_9BACT</name>